<keyword evidence="10" id="KW-0436">Ligase</keyword>
<dbReference type="FunFam" id="3.30.460.10:FF:000014">
    <property type="entry name" value="Bifunctional glutamine synthetase adenylyltransferase/adenylyl-removing enzyme"/>
    <property type="match status" value="1"/>
</dbReference>
<dbReference type="AlphaFoldDB" id="A0A1M5YH11"/>
<dbReference type="FunFam" id="1.20.120.330:FF:000008">
    <property type="entry name" value="Bifunctional glutamine synthetase adenylyltransferase/adenylyl-removing enzyme"/>
    <property type="match status" value="1"/>
</dbReference>
<feature type="domain" description="PII-uridylyltransferase/Glutamine-synthetase adenylyltransferase" evidence="9">
    <location>
        <begin position="831"/>
        <end position="934"/>
    </location>
</feature>
<dbReference type="EMBL" id="FQXZ01000015">
    <property type="protein sequence ID" value="SHI11341.1"/>
    <property type="molecule type" value="Genomic_DNA"/>
</dbReference>
<gene>
    <name evidence="7 10" type="primary">glnE</name>
    <name evidence="10" type="ORF">VA7868_01725</name>
</gene>
<sequence>MQLSPQLRALSDKNYLQLTEKYPEVMEWQDDLLEQLRYVLGLSDFIFDALIRDEQLCREFPSVIADSSRLHQYREQLQSILALVSEEQAGYPLLRHYRNREMVYIAWRDFLGNWTLQESLSHLSALAEAMIFEVYQWQYKLCCDSWGTPCDAQGEAQPMLIIGMGKLGGAELNFSSDIDLIFTYPENGETQGARKSLSNAQFFTRLGQRIIKSLDQHTADGFCYRVDMRLRPFGDSGPLVMSFAALEDYYQEQGREWERYAMVKARVMGREMYACYRQLRQMLRPFVFRRYIDFSAIQALRRMKAMIQSEVRRRGLTNNIKLGAGGIREIEFIIQSFQLIRGGREPTLRRRGLAETLDAIESLGLLSSHEAEHLRNAYQFLRRLENLLQAIADKQTQTLPDDLLSQIRLVTAMNLDSWEDLLQKTEQHMSRVNQVFIHLIGEDEHAPDCPVAGVYCELWNMAGRPEVIDEIVAQEFDGAEQAEIKETICGFKSDLARKTLGPRGREVLTHLMPKVFQAIFSHPDSRFGLPRVLSFLQKIVTRTTYLELLDEYPGALMQLVKLCTASPMISQQLSRYPVLLDELLDPQHLYNPVPLAHYRHELRDFLARIPEDDMEQQMEALRQFKQICLLRIAAADIAGVLPVMKVSDHLTYLAEAIVEAVVQQAWKQLTEKYGEPTHLRQREGNGFAVIGYGKVGGWELGYNSDLDLVFMHDCPSDVYTDGQKEIDGRQFYLRLAQRIIHIFSVRTASGILYEVDTRLRPSGASGLLVTTVDAFREYQNQEAWTWEHQALVRTRVIYGDSELKAAFSGVRHQVLSMTRDESELKKEVVNMRDKMRQHLSAKKSGRFMIKQDPGGITDIEFLAQYLVLRYSAEYPSLTDWSDNVRIFESLMTVNLIDQTQAQRLTEAYTTLRDQIHRRNLLNLDADVKEDKLLPERESVIHAWKQWFEEPRSTTPDDSLDN</sequence>
<accession>A0A1M5YH11</accession>
<dbReference type="STRING" id="1216006.VA7868_01725"/>
<evidence type="ECO:0000313" key="10">
    <source>
        <dbReference type="EMBL" id="SHI11341.1"/>
    </source>
</evidence>
<dbReference type="Proteomes" id="UP000184608">
    <property type="component" value="Unassembled WGS sequence"/>
</dbReference>
<dbReference type="GO" id="GO:0005524">
    <property type="term" value="F:ATP binding"/>
    <property type="evidence" value="ECO:0007669"/>
    <property type="project" value="UniProtKB-UniRule"/>
</dbReference>
<evidence type="ECO:0000313" key="11">
    <source>
        <dbReference type="Proteomes" id="UP000184608"/>
    </source>
</evidence>
<dbReference type="PANTHER" id="PTHR30621">
    <property type="entry name" value="GLUTAMINE SYNTHETASE ADENYLYLTRANSFERASE"/>
    <property type="match status" value="1"/>
</dbReference>
<keyword evidence="4 7" id="KW-0067">ATP-binding</keyword>
<organism evidence="10 11">
    <name type="scientific">Vibrio aerogenes CECT 7868</name>
    <dbReference type="NCBI Taxonomy" id="1216006"/>
    <lineage>
        <taxon>Bacteria</taxon>
        <taxon>Pseudomonadati</taxon>
        <taxon>Pseudomonadota</taxon>
        <taxon>Gammaproteobacteria</taxon>
        <taxon>Vibrionales</taxon>
        <taxon>Vibrionaceae</taxon>
        <taxon>Vibrio</taxon>
    </lineage>
</organism>
<evidence type="ECO:0000256" key="3">
    <source>
        <dbReference type="ARBA" id="ARBA00022741"/>
    </source>
</evidence>
<evidence type="ECO:0000256" key="5">
    <source>
        <dbReference type="ARBA" id="ARBA00022842"/>
    </source>
</evidence>
<dbReference type="GO" id="GO:0047388">
    <property type="term" value="F:[glutamine synthetase]-adenylyl-L-tyrosine phosphorylase activity"/>
    <property type="evidence" value="ECO:0007669"/>
    <property type="project" value="UniProtKB-EC"/>
</dbReference>
<feature type="region of interest" description="Adenylyl transferase" evidence="7">
    <location>
        <begin position="458"/>
        <end position="961"/>
    </location>
</feature>
<evidence type="ECO:0000256" key="6">
    <source>
        <dbReference type="ARBA" id="ARBA00023268"/>
    </source>
</evidence>
<feature type="region of interest" description="Adenylyl removase" evidence="7">
    <location>
        <begin position="1"/>
        <end position="444"/>
    </location>
</feature>
<proteinExistence type="inferred from homology"/>
<dbReference type="FunFam" id="1.20.120.1510:FF:000001">
    <property type="entry name" value="Bifunctional glutamine synthetase adenylyltransferase/adenylyl-removing enzyme"/>
    <property type="match status" value="1"/>
</dbReference>
<dbReference type="Gene3D" id="1.20.120.1510">
    <property type="match status" value="1"/>
</dbReference>
<dbReference type="HAMAP" id="MF_00802">
    <property type="entry name" value="GlnE"/>
    <property type="match status" value="1"/>
</dbReference>
<dbReference type="NCBIfam" id="NF008292">
    <property type="entry name" value="PRK11072.1"/>
    <property type="match status" value="1"/>
</dbReference>
<dbReference type="InterPro" id="IPR013546">
    <property type="entry name" value="PII_UdlTrfase/GS_AdlTrfase"/>
</dbReference>
<keyword evidence="3 7" id="KW-0547">Nucleotide-binding</keyword>
<dbReference type="Gene3D" id="1.10.4050.10">
    <property type="entry name" value="Glutamine synthase adenylyltransferase GlnE"/>
    <property type="match status" value="1"/>
</dbReference>
<comment type="similarity">
    <text evidence="7">Belongs to the GlnE family.</text>
</comment>
<dbReference type="EC" id="2.7.7.89" evidence="7"/>
<dbReference type="FunFam" id="1.20.120.330:FF:000005">
    <property type="entry name" value="Bifunctional glutamine synthetase adenylyltransferase/adenylyl-removing enzyme"/>
    <property type="match status" value="1"/>
</dbReference>
<evidence type="ECO:0000256" key="7">
    <source>
        <dbReference type="HAMAP-Rule" id="MF_00802"/>
    </source>
</evidence>
<comment type="catalytic activity">
    <reaction evidence="7">
        <text>[glutamine synthetase]-L-tyrosine + ATP = [glutamine synthetase]-O(4)-(5'-adenylyl)-L-tyrosine + diphosphate</text>
        <dbReference type="Rhea" id="RHEA:18589"/>
        <dbReference type="Rhea" id="RHEA-COMP:10660"/>
        <dbReference type="Rhea" id="RHEA-COMP:10661"/>
        <dbReference type="ChEBI" id="CHEBI:30616"/>
        <dbReference type="ChEBI" id="CHEBI:33019"/>
        <dbReference type="ChEBI" id="CHEBI:46858"/>
        <dbReference type="ChEBI" id="CHEBI:83624"/>
        <dbReference type="EC" id="2.7.7.42"/>
    </reaction>
</comment>
<dbReference type="GO" id="GO:0005829">
    <property type="term" value="C:cytosol"/>
    <property type="evidence" value="ECO:0007669"/>
    <property type="project" value="TreeGrafter"/>
</dbReference>
<evidence type="ECO:0000256" key="2">
    <source>
        <dbReference type="ARBA" id="ARBA00022695"/>
    </source>
</evidence>
<feature type="domain" description="Glutamate-ammonia ligase adenylyltransferase repeated" evidence="8">
    <location>
        <begin position="557"/>
        <end position="808"/>
    </location>
</feature>
<dbReference type="FunFam" id="3.30.460.10:FF:000009">
    <property type="entry name" value="Bifunctional glutamine synthetase adenylyltransferase/adenylyl-removing enzyme"/>
    <property type="match status" value="1"/>
</dbReference>
<keyword evidence="6 7" id="KW-0511">Multifunctional enzyme</keyword>
<dbReference type="SUPFAM" id="SSF81301">
    <property type="entry name" value="Nucleotidyltransferase"/>
    <property type="match status" value="2"/>
</dbReference>
<dbReference type="Pfam" id="PF08335">
    <property type="entry name" value="GlnD_UR_UTase"/>
    <property type="match status" value="2"/>
</dbReference>
<keyword evidence="5 7" id="KW-0460">Magnesium</keyword>
<keyword evidence="1 7" id="KW-0808">Transferase</keyword>
<dbReference type="GO" id="GO:0000287">
    <property type="term" value="F:magnesium ion binding"/>
    <property type="evidence" value="ECO:0007669"/>
    <property type="project" value="UniProtKB-UniRule"/>
</dbReference>
<dbReference type="GO" id="GO:0008882">
    <property type="term" value="F:[glutamate-ammonia-ligase] adenylyltransferase activity"/>
    <property type="evidence" value="ECO:0007669"/>
    <property type="project" value="UniProtKB-UniRule"/>
</dbReference>
<dbReference type="OrthoDB" id="9759366at2"/>
<comment type="cofactor">
    <cofactor evidence="7">
        <name>Mg(2+)</name>
        <dbReference type="ChEBI" id="CHEBI:18420"/>
    </cofactor>
</comment>
<dbReference type="CDD" id="cd05401">
    <property type="entry name" value="NT_GlnE_GlnD_like"/>
    <property type="match status" value="2"/>
</dbReference>
<name>A0A1M5YH11_9VIBR</name>
<feature type="domain" description="PII-uridylyltransferase/Glutamine-synthetase adenylyltransferase" evidence="9">
    <location>
        <begin position="301"/>
        <end position="438"/>
    </location>
</feature>
<keyword evidence="11" id="KW-1185">Reference proteome</keyword>
<dbReference type="SUPFAM" id="SSF81593">
    <property type="entry name" value="Nucleotidyltransferase substrate binding subunit/domain"/>
    <property type="match status" value="2"/>
</dbReference>
<comment type="catalytic activity">
    <reaction evidence="7">
        <text>[glutamine synthetase]-O(4)-(5'-adenylyl)-L-tyrosine + phosphate = [glutamine synthetase]-L-tyrosine + ADP</text>
        <dbReference type="Rhea" id="RHEA:43716"/>
        <dbReference type="Rhea" id="RHEA-COMP:10660"/>
        <dbReference type="Rhea" id="RHEA-COMP:10661"/>
        <dbReference type="ChEBI" id="CHEBI:43474"/>
        <dbReference type="ChEBI" id="CHEBI:46858"/>
        <dbReference type="ChEBI" id="CHEBI:83624"/>
        <dbReference type="ChEBI" id="CHEBI:456216"/>
        <dbReference type="EC" id="2.7.7.89"/>
    </reaction>
</comment>
<evidence type="ECO:0000256" key="4">
    <source>
        <dbReference type="ARBA" id="ARBA00022840"/>
    </source>
</evidence>
<dbReference type="GO" id="GO:0000820">
    <property type="term" value="P:regulation of glutamine family amino acid metabolic process"/>
    <property type="evidence" value="ECO:0007669"/>
    <property type="project" value="UniProtKB-UniRule"/>
</dbReference>
<protein>
    <recommendedName>
        <fullName evidence="7">Bifunctional glutamine synthetase adenylyltransferase/adenylyl-removing enzyme</fullName>
    </recommendedName>
    <alternativeName>
        <fullName evidence="7">ATP:glutamine synthetase adenylyltransferase</fullName>
    </alternativeName>
    <alternativeName>
        <fullName evidence="7">ATase</fullName>
    </alternativeName>
    <domain>
        <recommendedName>
            <fullName evidence="7">Glutamine synthetase adenylyl-L-tyrosine phosphorylase</fullName>
            <ecNumber evidence="7">2.7.7.89</ecNumber>
        </recommendedName>
        <alternativeName>
            <fullName evidence="7">Adenylyl removase</fullName>
            <shortName evidence="7">AR</shortName>
            <shortName evidence="7">AT-N</shortName>
        </alternativeName>
    </domain>
    <domain>
        <recommendedName>
            <fullName evidence="7">Glutamine synthetase adenylyl transferase</fullName>
            <ecNumber evidence="7">2.7.7.42</ecNumber>
        </recommendedName>
        <alternativeName>
            <fullName evidence="7">Adenylyl transferase</fullName>
            <shortName evidence="7">AT</shortName>
            <shortName evidence="7">AT-C</shortName>
        </alternativeName>
    </domain>
</protein>
<keyword evidence="2 7" id="KW-0548">Nucleotidyltransferase</keyword>
<dbReference type="Gene3D" id="3.30.460.10">
    <property type="entry name" value="Beta Polymerase, domain 2"/>
    <property type="match status" value="2"/>
</dbReference>
<dbReference type="InterPro" id="IPR043519">
    <property type="entry name" value="NT_sf"/>
</dbReference>
<dbReference type="InterPro" id="IPR023057">
    <property type="entry name" value="GlnE"/>
</dbReference>
<dbReference type="Gene3D" id="1.20.120.330">
    <property type="entry name" value="Nucleotidyltransferases domain 2"/>
    <property type="match status" value="2"/>
</dbReference>
<evidence type="ECO:0000256" key="1">
    <source>
        <dbReference type="ARBA" id="ARBA00022679"/>
    </source>
</evidence>
<dbReference type="PANTHER" id="PTHR30621:SF0">
    <property type="entry name" value="BIFUNCTIONAL GLUTAMINE SYNTHETASE ADENYLYLTRANSFERASE_ADENYLYL-REMOVING ENZYME"/>
    <property type="match status" value="1"/>
</dbReference>
<reference evidence="10 11" key="1">
    <citation type="submission" date="2016-11" db="EMBL/GenBank/DDBJ databases">
        <authorList>
            <person name="Jaros S."/>
            <person name="Januszkiewicz K."/>
            <person name="Wedrychowicz H."/>
        </authorList>
    </citation>
    <scope>NUCLEOTIDE SEQUENCE [LARGE SCALE GENOMIC DNA]</scope>
    <source>
        <strain evidence="10 11">CECT 7868</strain>
    </source>
</reference>
<comment type="function">
    <text evidence="7">Involved in the regulation of glutamine synthetase GlnA, a key enzyme in the process to assimilate ammonia. When cellular nitrogen levels are high, the C-terminal adenylyl transferase (AT) inactivates GlnA by covalent transfer of an adenylyl group from ATP to specific tyrosine residue of GlnA, thus reducing its activity. Conversely, when nitrogen levels are low, the N-terminal adenylyl removase (AR) activates GlnA by removing the adenylyl group by phosphorolysis, increasing its activity. The regulatory region of GlnE binds the signal transduction protein PII (GlnB) which indicates the nitrogen status of the cell.</text>
</comment>
<dbReference type="InterPro" id="IPR005190">
    <property type="entry name" value="GlnE_rpt_dom"/>
</dbReference>
<evidence type="ECO:0000259" key="9">
    <source>
        <dbReference type="Pfam" id="PF08335"/>
    </source>
</evidence>
<evidence type="ECO:0000259" key="8">
    <source>
        <dbReference type="Pfam" id="PF03710"/>
    </source>
</evidence>
<dbReference type="GO" id="GO:0016874">
    <property type="term" value="F:ligase activity"/>
    <property type="evidence" value="ECO:0007669"/>
    <property type="project" value="UniProtKB-KW"/>
</dbReference>
<dbReference type="EC" id="2.7.7.42" evidence="7"/>
<dbReference type="Pfam" id="PF03710">
    <property type="entry name" value="GlnE"/>
    <property type="match status" value="2"/>
</dbReference>
<dbReference type="RefSeq" id="WP_073603432.1">
    <property type="nucleotide sequence ID" value="NZ_FQXZ01000015.1"/>
</dbReference>
<feature type="domain" description="Glutamate-ammonia ligase adenylyltransferase repeated" evidence="8">
    <location>
        <begin position="33"/>
        <end position="279"/>
    </location>
</feature>